<keyword evidence="3" id="KW-0282">Flagellum</keyword>
<evidence type="ECO:0000313" key="6">
    <source>
        <dbReference type="Proteomes" id="UP000262712"/>
    </source>
</evidence>
<feature type="coiled-coil region" evidence="1">
    <location>
        <begin position="434"/>
        <end position="461"/>
    </location>
</feature>
<dbReference type="EMBL" id="CP032098">
    <property type="protein sequence ID" value="AXX92627.1"/>
    <property type="molecule type" value="Genomic_DNA"/>
</dbReference>
<proteinExistence type="predicted"/>
<gene>
    <name evidence="3" type="primary">fliKI</name>
    <name evidence="3" type="ORF">AMOL_1662</name>
    <name evidence="4" type="ORF">CPU12_02045</name>
</gene>
<dbReference type="Proteomes" id="UP000221222">
    <property type="component" value="Unassembled WGS sequence"/>
</dbReference>
<keyword evidence="3" id="KW-0969">Cilium</keyword>
<dbReference type="EMBL" id="NXFY01000002">
    <property type="protein sequence ID" value="PHO19051.1"/>
    <property type="molecule type" value="Genomic_DNA"/>
</dbReference>
<evidence type="ECO:0000256" key="1">
    <source>
        <dbReference type="SAM" id="Coils"/>
    </source>
</evidence>
<dbReference type="AlphaFoldDB" id="A0A2G1DKP3"/>
<feature type="domain" description="Flagellar hook-length control protein-like C-terminal" evidence="2">
    <location>
        <begin position="638"/>
        <end position="705"/>
    </location>
</feature>
<accession>A0A2G1DKP3</accession>
<dbReference type="KEGG" id="amol:AMOL_1662"/>
<evidence type="ECO:0000313" key="4">
    <source>
        <dbReference type="EMBL" id="PHO19051.1"/>
    </source>
</evidence>
<dbReference type="Proteomes" id="UP000262712">
    <property type="component" value="Chromosome"/>
</dbReference>
<keyword evidence="5" id="KW-1185">Reference proteome</keyword>
<dbReference type="RefSeq" id="WP_099341411.1">
    <property type="nucleotide sequence ID" value="NZ_CP032098.1"/>
</dbReference>
<reference evidence="3 6" key="2">
    <citation type="submission" date="2018-08" db="EMBL/GenBank/DDBJ databases">
        <title>Complete genome of the Arcobacter molluscorum type strain LMG 25693.</title>
        <authorList>
            <person name="Miller W.G."/>
            <person name="Yee E."/>
            <person name="Bono J.L."/>
        </authorList>
    </citation>
    <scope>NUCLEOTIDE SEQUENCE [LARGE SCALE GENOMIC DNA]</scope>
    <source>
        <strain evidence="3 6">CECT 7696</strain>
    </source>
</reference>
<name>A0A2G1DKP3_9BACT</name>
<evidence type="ECO:0000313" key="3">
    <source>
        <dbReference type="EMBL" id="AXX92627.1"/>
    </source>
</evidence>
<dbReference type="Pfam" id="PF02120">
    <property type="entry name" value="Flg_hook"/>
    <property type="match status" value="1"/>
</dbReference>
<keyword evidence="3" id="KW-0966">Cell projection</keyword>
<protein>
    <submittedName>
        <fullName evidence="3">Flagellar hook-length control protein FliK</fullName>
    </submittedName>
</protein>
<evidence type="ECO:0000313" key="5">
    <source>
        <dbReference type="Proteomes" id="UP000221222"/>
    </source>
</evidence>
<reference evidence="4 5" key="1">
    <citation type="submission" date="2017-09" db="EMBL/GenBank/DDBJ databases">
        <title>Arcobacter canalis sp. nov., a new species isolated from a water canal contaminated with urban sewage.</title>
        <authorList>
            <person name="Perez-Cataluna A."/>
            <person name="Salas-Masso N."/>
            <person name="Figueras M.J."/>
        </authorList>
    </citation>
    <scope>NUCLEOTIDE SEQUENCE [LARGE SCALE GENOMIC DNA]</scope>
    <source>
        <strain evidence="4 5">F98-3</strain>
    </source>
</reference>
<organism evidence="4 5">
    <name type="scientific">Malaciobacter molluscorum LMG 25693</name>
    <dbReference type="NCBI Taxonomy" id="870501"/>
    <lineage>
        <taxon>Bacteria</taxon>
        <taxon>Pseudomonadati</taxon>
        <taxon>Campylobacterota</taxon>
        <taxon>Epsilonproteobacteria</taxon>
        <taxon>Campylobacterales</taxon>
        <taxon>Arcobacteraceae</taxon>
        <taxon>Malaciobacter</taxon>
    </lineage>
</organism>
<dbReference type="InterPro" id="IPR021136">
    <property type="entry name" value="Flagellar_hook_control-like_C"/>
</dbReference>
<evidence type="ECO:0000259" key="2">
    <source>
        <dbReference type="Pfam" id="PF02120"/>
    </source>
</evidence>
<feature type="coiled-coil region" evidence="1">
    <location>
        <begin position="207"/>
        <end position="241"/>
    </location>
</feature>
<sequence length="742" mass="84214">MIVGNSNTLLNILLPNQDNKALKDVLKEADSKELNNMLKNNASIKDVLANLFEDIKNSNKSNETIQNILKNSSIFKDLGNFTSNIKTLFSQIPDDSSFAKYKPLLQSFLLQLENLDENNLKELLSKSGVFLESKMLNKAANGTIPTKLMDVLNQIQNIIKNIDTPQAKQLNDIITKLISNPNQNISNLQSDIKSVLNLLQDISRGLNDKNTQNITNLTNQLKSLTNDAQLLESQIQNNSQTQKLTNLVDNLKSQLINIQTPQTNSILLKLENIMQQPKQVQQAQIQNLLTSNEFQNISNKVPDIANTAKNISNLLLSNSNINTQIEQNSQKEQIQNQLKNILIDLKSEVLSNRQVQPQQLLSKIDNILNMNDLFANDNKIEPKNLLQQLLNSSQIKEVSIQNPNISTIVDQLKTLTDNISTIENKINLNQPILTNEKTNLLEQLKQNLSNLKNELLNINLPQNSNLTQVIDKLINMQNLFDKIEFPNDLKLLQPQSNNISSFQSNFVSNINNLLLNLKESINTISANPNAANIQNHLLETIDKIENFIKDGLLNQANLLNNQKDNSSIQNDMKSVLLQMQDDILSKMTNDSSLNDVSKNVDKLLLQVDYYQLLSLTSNSNYVYLPFLWDMLEDGSISMKKANEKKFYCEINLTLKDFGQVQLLLALYDKNKLDLTIFASRESFKKLVRENLTTLKQSLNAARLIPMDIKLIDLEKRQKQQEKPKEIYQNSNSSYNVGIDIRA</sequence>
<keyword evidence="1" id="KW-0175">Coiled coil</keyword>